<name>A0A1I4KN07_9RHOB</name>
<dbReference type="Proteomes" id="UP000199144">
    <property type="component" value="Unassembled WGS sequence"/>
</dbReference>
<proteinExistence type="predicted"/>
<dbReference type="InterPro" id="IPR003646">
    <property type="entry name" value="SH3-like_bac-type"/>
</dbReference>
<feature type="signal peptide" evidence="1">
    <location>
        <begin position="1"/>
        <end position="17"/>
    </location>
</feature>
<dbReference type="RefSeq" id="WP_093092376.1">
    <property type="nucleotide sequence ID" value="NZ_FOTQ01000001.1"/>
</dbReference>
<keyword evidence="1" id="KW-0732">Signal</keyword>
<evidence type="ECO:0000313" key="4">
    <source>
        <dbReference type="Proteomes" id="UP000199144"/>
    </source>
</evidence>
<dbReference type="OrthoDB" id="5489750at2"/>
<dbReference type="STRING" id="254406.SAMN04488042_1011551"/>
<feature type="chain" id="PRO_5011681888" evidence="1">
    <location>
        <begin position="18"/>
        <end position="198"/>
    </location>
</feature>
<dbReference type="EMBL" id="FOTQ01000001">
    <property type="protein sequence ID" value="SFL79983.1"/>
    <property type="molecule type" value="Genomic_DNA"/>
</dbReference>
<feature type="domain" description="SH3b" evidence="2">
    <location>
        <begin position="33"/>
        <end position="86"/>
    </location>
</feature>
<evidence type="ECO:0000259" key="2">
    <source>
        <dbReference type="Pfam" id="PF08239"/>
    </source>
</evidence>
<evidence type="ECO:0000256" key="1">
    <source>
        <dbReference type="SAM" id="SignalP"/>
    </source>
</evidence>
<sequence>MIRLAFLLFLLPAMALAQGLPALFDVTGVAQADVLNVRSAPSGSAPIIGSLHPDETNIEVTETNDAGTWGRLNVGETSGWASLRFLERQPGDPDYALARSLRCFGTEPFWSLSLTQGQEAVFSSPDSQATVPGAGLLTASRNSPGHFAVGFNDSTAIIRRAACSDGMSDQSFGLTIDLFLSHGGDTALYSGCCRIDPR</sequence>
<organism evidence="3 4">
    <name type="scientific">Shimia aestuarii</name>
    <dbReference type="NCBI Taxonomy" id="254406"/>
    <lineage>
        <taxon>Bacteria</taxon>
        <taxon>Pseudomonadati</taxon>
        <taxon>Pseudomonadota</taxon>
        <taxon>Alphaproteobacteria</taxon>
        <taxon>Rhodobacterales</taxon>
        <taxon>Roseobacteraceae</taxon>
    </lineage>
</organism>
<keyword evidence="4" id="KW-1185">Reference proteome</keyword>
<dbReference type="Pfam" id="PF08239">
    <property type="entry name" value="SH3_3"/>
    <property type="match status" value="1"/>
</dbReference>
<dbReference type="AlphaFoldDB" id="A0A1I4KN07"/>
<dbReference type="Gene3D" id="2.30.30.40">
    <property type="entry name" value="SH3 Domains"/>
    <property type="match status" value="1"/>
</dbReference>
<evidence type="ECO:0000313" key="3">
    <source>
        <dbReference type="EMBL" id="SFL79983.1"/>
    </source>
</evidence>
<accession>A0A1I4KN07</accession>
<protein>
    <submittedName>
        <fullName evidence="3">Uncharacterized membrane protein</fullName>
    </submittedName>
</protein>
<reference evidence="3 4" key="1">
    <citation type="submission" date="2016-10" db="EMBL/GenBank/DDBJ databases">
        <authorList>
            <person name="de Groot N.N."/>
        </authorList>
    </citation>
    <scope>NUCLEOTIDE SEQUENCE [LARGE SCALE GENOMIC DNA]</scope>
    <source>
        <strain evidence="3 4">DSM 15283</strain>
    </source>
</reference>
<gene>
    <name evidence="3" type="ORF">SAMN04488042_1011551</name>
</gene>